<dbReference type="EMBL" id="CAJVPZ010095657">
    <property type="protein sequence ID" value="CAG8818300.1"/>
    <property type="molecule type" value="Genomic_DNA"/>
</dbReference>
<name>A0A9N9K993_9GLOM</name>
<proteinExistence type="predicted"/>
<dbReference type="AlphaFoldDB" id="A0A9N9K993"/>
<comment type="caution">
    <text evidence="2">The sequence shown here is derived from an EMBL/GenBank/DDBJ whole genome shotgun (WGS) entry which is preliminary data.</text>
</comment>
<reference evidence="2" key="1">
    <citation type="submission" date="2021-06" db="EMBL/GenBank/DDBJ databases">
        <authorList>
            <person name="Kallberg Y."/>
            <person name="Tangrot J."/>
            <person name="Rosling A."/>
        </authorList>
    </citation>
    <scope>NUCLEOTIDE SEQUENCE</scope>
    <source>
        <strain evidence="2">IN212</strain>
    </source>
</reference>
<evidence type="ECO:0000256" key="1">
    <source>
        <dbReference type="SAM" id="MobiDB-lite"/>
    </source>
</evidence>
<feature type="non-terminal residue" evidence="2">
    <location>
        <position position="1"/>
    </location>
</feature>
<sequence>PSQAISADHDLESNPDSTDIADGSNEETRKEDHQEILRLNNLNFTEDVMNLVMEDVMEGAKDLSEVSEKDIEIM</sequence>
<feature type="region of interest" description="Disordered" evidence="1">
    <location>
        <begin position="1"/>
        <end position="33"/>
    </location>
</feature>
<keyword evidence="3" id="KW-1185">Reference proteome</keyword>
<accession>A0A9N9K993</accession>
<gene>
    <name evidence="2" type="ORF">RFULGI_LOCUS19405</name>
</gene>
<evidence type="ECO:0000313" key="3">
    <source>
        <dbReference type="Proteomes" id="UP000789396"/>
    </source>
</evidence>
<organism evidence="2 3">
    <name type="scientific">Racocetra fulgida</name>
    <dbReference type="NCBI Taxonomy" id="60492"/>
    <lineage>
        <taxon>Eukaryota</taxon>
        <taxon>Fungi</taxon>
        <taxon>Fungi incertae sedis</taxon>
        <taxon>Mucoromycota</taxon>
        <taxon>Glomeromycotina</taxon>
        <taxon>Glomeromycetes</taxon>
        <taxon>Diversisporales</taxon>
        <taxon>Gigasporaceae</taxon>
        <taxon>Racocetra</taxon>
    </lineage>
</organism>
<evidence type="ECO:0000313" key="2">
    <source>
        <dbReference type="EMBL" id="CAG8818300.1"/>
    </source>
</evidence>
<dbReference type="Proteomes" id="UP000789396">
    <property type="component" value="Unassembled WGS sequence"/>
</dbReference>
<feature type="non-terminal residue" evidence="2">
    <location>
        <position position="74"/>
    </location>
</feature>
<protein>
    <submittedName>
        <fullName evidence="2">11919_t:CDS:1</fullName>
    </submittedName>
</protein>